<keyword evidence="2" id="KW-0472">Membrane</keyword>
<organism evidence="3">
    <name type="scientific">Plasmodium vivax</name>
    <name type="common">malaria parasite P. vivax</name>
    <dbReference type="NCBI Taxonomy" id="5855"/>
    <lineage>
        <taxon>Eukaryota</taxon>
        <taxon>Sar</taxon>
        <taxon>Alveolata</taxon>
        <taxon>Apicomplexa</taxon>
        <taxon>Aconoidasida</taxon>
        <taxon>Haemosporida</taxon>
        <taxon>Plasmodiidae</taxon>
        <taxon>Plasmodium</taxon>
        <taxon>Plasmodium (Plasmodium)</taxon>
    </lineage>
</organism>
<name>A0A565A4A8_PLAVI</name>
<dbReference type="VEuPathDB" id="PlasmoDB:PVP01_0003700"/>
<dbReference type="VEuPathDB" id="PlasmoDB:PVW1_000009100"/>
<feature type="region of interest" description="Disordered" evidence="1">
    <location>
        <begin position="297"/>
        <end position="329"/>
    </location>
</feature>
<protein>
    <submittedName>
        <fullName evidence="3">VIR protein</fullName>
    </submittedName>
</protein>
<keyword evidence="2" id="KW-1133">Transmembrane helix</keyword>
<reference evidence="3" key="1">
    <citation type="submission" date="2016-07" db="EMBL/GenBank/DDBJ databases">
        <authorList>
            <consortium name="Pathogen Informatics"/>
        </authorList>
    </citation>
    <scope>NUCLEOTIDE SEQUENCE</scope>
</reference>
<evidence type="ECO:0000256" key="2">
    <source>
        <dbReference type="SAM" id="Phobius"/>
    </source>
</evidence>
<gene>
    <name evidence="3" type="ORF">PVP01_0003700</name>
</gene>
<accession>A0A565A4A8</accession>
<dbReference type="EMBL" id="FLZR02000009">
    <property type="protein sequence ID" value="VUZ99655.1"/>
    <property type="molecule type" value="Genomic_DNA"/>
</dbReference>
<dbReference type="OrthoDB" id="10310635at2759"/>
<evidence type="ECO:0000256" key="1">
    <source>
        <dbReference type="SAM" id="MobiDB-lite"/>
    </source>
</evidence>
<proteinExistence type="predicted"/>
<sequence length="329" mass="38534">MGSFKHAEGHCPLSEFISILDNENGIEQVHIENELSSIESNQKEHVELFFSKLKKNYSSMTTHCTHIKKNCCSYLNYWLDKKRKEKVIGVNDAAWQVIEKLWGTLKNSSVSCKRQHYDEPLVDMKKCFDFMVYCVNRDELKHKCQQNDDGLKSTYCDNFNAYTKHYYEQFTKKVTCLRDTNKDIHYNWQFSDTCTLHNVARTFPKYDTNSETIVDDTSRKPINKCEDSGESKTINCYMLDGVPVTLEELPTIDMILLKHGIYAGTSILGFFSLGLYLYKKTRHPSLIRFNSSREKKINKNTDKQFSHEQEKKSNSKNKDYKFSYNPIQN</sequence>
<dbReference type="AlphaFoldDB" id="A0A565A4A8"/>
<dbReference type="Proteomes" id="UP000220605">
    <property type="component" value="Unassembled WGS sequence"/>
</dbReference>
<keyword evidence="2" id="KW-0812">Transmembrane</keyword>
<evidence type="ECO:0000313" key="3">
    <source>
        <dbReference type="EMBL" id="VUZ99655.1"/>
    </source>
</evidence>
<dbReference type="VEuPathDB" id="PlasmoDB:PVX_160260"/>
<feature type="compositionally biased region" description="Basic and acidic residues" evidence="1">
    <location>
        <begin position="297"/>
        <end position="321"/>
    </location>
</feature>
<dbReference type="VEuPathDB" id="PlasmoDB:PVPAM_060005200"/>
<feature type="transmembrane region" description="Helical" evidence="2">
    <location>
        <begin position="260"/>
        <end position="278"/>
    </location>
</feature>